<comment type="caution">
    <text evidence="2">The sequence shown here is derived from an EMBL/GenBank/DDBJ whole genome shotgun (WGS) entry which is preliminary data.</text>
</comment>
<dbReference type="EMBL" id="JAQQXP010000001">
    <property type="protein sequence ID" value="MDC8830845.1"/>
    <property type="molecule type" value="Genomic_DNA"/>
</dbReference>
<evidence type="ECO:0008006" key="4">
    <source>
        <dbReference type="Google" id="ProtNLM"/>
    </source>
</evidence>
<name>A0ABT5L1D6_9ALTE</name>
<organism evidence="2 3">
    <name type="scientific">Alteromonas gilva</name>
    <dbReference type="NCBI Taxonomy" id="2987522"/>
    <lineage>
        <taxon>Bacteria</taxon>
        <taxon>Pseudomonadati</taxon>
        <taxon>Pseudomonadota</taxon>
        <taxon>Gammaproteobacteria</taxon>
        <taxon>Alteromonadales</taxon>
        <taxon>Alteromonadaceae</taxon>
        <taxon>Alteromonas/Salinimonas group</taxon>
        <taxon>Alteromonas</taxon>
    </lineage>
</organism>
<reference evidence="2 3" key="1">
    <citation type="submission" date="2022-10" db="EMBL/GenBank/DDBJ databases">
        <title>Alteromonas sp. chi3 Genome sequencing.</title>
        <authorList>
            <person name="Park S."/>
        </authorList>
    </citation>
    <scope>NUCLEOTIDE SEQUENCE [LARGE SCALE GENOMIC DNA]</scope>
    <source>
        <strain evidence="3">chi3</strain>
    </source>
</reference>
<evidence type="ECO:0000313" key="2">
    <source>
        <dbReference type="EMBL" id="MDC8830845.1"/>
    </source>
</evidence>
<keyword evidence="1" id="KW-0812">Transmembrane</keyword>
<evidence type="ECO:0000313" key="3">
    <source>
        <dbReference type="Proteomes" id="UP001218788"/>
    </source>
</evidence>
<gene>
    <name evidence="2" type="ORF">OIK42_08740</name>
</gene>
<proteinExistence type="predicted"/>
<accession>A0ABT5L1D6</accession>
<dbReference type="Proteomes" id="UP001218788">
    <property type="component" value="Unassembled WGS sequence"/>
</dbReference>
<feature type="transmembrane region" description="Helical" evidence="1">
    <location>
        <begin position="32"/>
        <end position="52"/>
    </location>
</feature>
<protein>
    <recommendedName>
        <fullName evidence="4">Phosphatidate cytidylyltransferase</fullName>
    </recommendedName>
</protein>
<keyword evidence="1" id="KW-1133">Transmembrane helix</keyword>
<dbReference type="RefSeq" id="WP_273639782.1">
    <property type="nucleotide sequence ID" value="NZ_JAQQXP010000001.1"/>
</dbReference>
<evidence type="ECO:0000256" key="1">
    <source>
        <dbReference type="SAM" id="Phobius"/>
    </source>
</evidence>
<keyword evidence="3" id="KW-1185">Reference proteome</keyword>
<sequence>MTPTGKFLMLSALLCLAILCVAVGTVVGAVAFIALGVLLELAFWLGIFKKASKRQPAQTKMR</sequence>
<keyword evidence="1" id="KW-0472">Membrane</keyword>